<sequence length="192" mass="21335">MSDTKDRAGAVNQEHIKDPVNLWKGFGCGPLLVFALHHLLLGPKAVTLALGAYIASRKPKAHIYRIWTITSGCITYAAVLVHFALSLQDTFSATGFGNKFNYEKFYQHIISAIEEHMSTNQCSKLLAWWNGSPMSKKLFSVQYLDSLDDDNNNDNNDKNTVFTQMVTQAAAQNAMSLNNVNLGLQQNPVPMN</sequence>
<keyword evidence="1" id="KW-0812">Transmembrane</keyword>
<dbReference type="Pfam" id="PF20414">
    <property type="entry name" value="DUF6698"/>
    <property type="match status" value="1"/>
</dbReference>
<accession>A0A5C3NY58</accession>
<dbReference type="EMBL" id="ML211491">
    <property type="protein sequence ID" value="TFK82386.1"/>
    <property type="molecule type" value="Genomic_DNA"/>
</dbReference>
<evidence type="ECO:0000256" key="1">
    <source>
        <dbReference type="SAM" id="Phobius"/>
    </source>
</evidence>
<dbReference type="STRING" id="1314778.A0A5C3NY58"/>
<gene>
    <name evidence="2" type="ORF">K466DRAFT_603734</name>
</gene>
<keyword evidence="3" id="KW-1185">Reference proteome</keyword>
<dbReference type="AlphaFoldDB" id="A0A5C3NY58"/>
<keyword evidence="1" id="KW-0472">Membrane</keyword>
<proteinExistence type="predicted"/>
<dbReference type="Proteomes" id="UP000308197">
    <property type="component" value="Unassembled WGS sequence"/>
</dbReference>
<evidence type="ECO:0000313" key="3">
    <source>
        <dbReference type="Proteomes" id="UP000308197"/>
    </source>
</evidence>
<feature type="transmembrane region" description="Helical" evidence="1">
    <location>
        <begin position="31"/>
        <end position="54"/>
    </location>
</feature>
<feature type="transmembrane region" description="Helical" evidence="1">
    <location>
        <begin position="66"/>
        <end position="85"/>
    </location>
</feature>
<dbReference type="InParanoid" id="A0A5C3NY58"/>
<protein>
    <submittedName>
        <fullName evidence="2">Uncharacterized protein</fullName>
    </submittedName>
</protein>
<reference evidence="2 3" key="1">
    <citation type="journal article" date="2019" name="Nat. Ecol. Evol.">
        <title>Megaphylogeny resolves global patterns of mushroom evolution.</title>
        <authorList>
            <person name="Varga T."/>
            <person name="Krizsan K."/>
            <person name="Foldi C."/>
            <person name="Dima B."/>
            <person name="Sanchez-Garcia M."/>
            <person name="Sanchez-Ramirez S."/>
            <person name="Szollosi G.J."/>
            <person name="Szarkandi J.G."/>
            <person name="Papp V."/>
            <person name="Albert L."/>
            <person name="Andreopoulos W."/>
            <person name="Angelini C."/>
            <person name="Antonin V."/>
            <person name="Barry K.W."/>
            <person name="Bougher N.L."/>
            <person name="Buchanan P."/>
            <person name="Buyck B."/>
            <person name="Bense V."/>
            <person name="Catcheside P."/>
            <person name="Chovatia M."/>
            <person name="Cooper J."/>
            <person name="Damon W."/>
            <person name="Desjardin D."/>
            <person name="Finy P."/>
            <person name="Geml J."/>
            <person name="Haridas S."/>
            <person name="Hughes K."/>
            <person name="Justo A."/>
            <person name="Karasinski D."/>
            <person name="Kautmanova I."/>
            <person name="Kiss B."/>
            <person name="Kocsube S."/>
            <person name="Kotiranta H."/>
            <person name="LaButti K.M."/>
            <person name="Lechner B.E."/>
            <person name="Liimatainen K."/>
            <person name="Lipzen A."/>
            <person name="Lukacs Z."/>
            <person name="Mihaltcheva S."/>
            <person name="Morgado L.N."/>
            <person name="Niskanen T."/>
            <person name="Noordeloos M.E."/>
            <person name="Ohm R.A."/>
            <person name="Ortiz-Santana B."/>
            <person name="Ovrebo C."/>
            <person name="Racz N."/>
            <person name="Riley R."/>
            <person name="Savchenko A."/>
            <person name="Shiryaev A."/>
            <person name="Soop K."/>
            <person name="Spirin V."/>
            <person name="Szebenyi C."/>
            <person name="Tomsovsky M."/>
            <person name="Tulloss R.E."/>
            <person name="Uehling J."/>
            <person name="Grigoriev I.V."/>
            <person name="Vagvolgyi C."/>
            <person name="Papp T."/>
            <person name="Martin F.M."/>
            <person name="Miettinen O."/>
            <person name="Hibbett D.S."/>
            <person name="Nagy L.G."/>
        </authorList>
    </citation>
    <scope>NUCLEOTIDE SEQUENCE [LARGE SCALE GENOMIC DNA]</scope>
    <source>
        <strain evidence="2 3">HHB13444</strain>
    </source>
</reference>
<keyword evidence="1" id="KW-1133">Transmembrane helix</keyword>
<evidence type="ECO:0000313" key="2">
    <source>
        <dbReference type="EMBL" id="TFK82386.1"/>
    </source>
</evidence>
<name>A0A5C3NY58_9APHY</name>
<dbReference type="InterPro" id="IPR046521">
    <property type="entry name" value="DUF6698"/>
</dbReference>
<organism evidence="2 3">
    <name type="scientific">Polyporus arcularius HHB13444</name>
    <dbReference type="NCBI Taxonomy" id="1314778"/>
    <lineage>
        <taxon>Eukaryota</taxon>
        <taxon>Fungi</taxon>
        <taxon>Dikarya</taxon>
        <taxon>Basidiomycota</taxon>
        <taxon>Agaricomycotina</taxon>
        <taxon>Agaricomycetes</taxon>
        <taxon>Polyporales</taxon>
        <taxon>Polyporaceae</taxon>
        <taxon>Polyporus</taxon>
    </lineage>
</organism>